<dbReference type="Proteomes" id="UP000031599">
    <property type="component" value="Unassembled WGS sequence"/>
</dbReference>
<evidence type="ECO:0000256" key="5">
    <source>
        <dbReference type="ARBA" id="ARBA00023027"/>
    </source>
</evidence>
<keyword evidence="5" id="KW-0520">NAD</keyword>
<dbReference type="GO" id="GO:0016616">
    <property type="term" value="F:oxidoreductase activity, acting on the CH-OH group of donors, NAD or NADP as acceptor"/>
    <property type="evidence" value="ECO:0007669"/>
    <property type="project" value="InterPro"/>
</dbReference>
<sequence length="389" mass="41589">MPYKLVTLGGDGTGPEVMAEGLKVLRAVSVPLGIEWEIDDIPCGGQYYLEHGDLDWPADSPERCKASDLILLGAVGWPDPKGTGGPVLMRDGKMAGFSPVIGNRMRLNLYANVRPIKLYPGVQHRIHGGHKQVWEPGKVDMVIIRENTEGLYAPTGGKLSPGGVADVAIDTRVITRRASEQVIRHAFELCKRRGELGTGGAPKDGKLRVTAIIKDNVLHGCQLFRDVFFEIGAEYPEIEKDTAIVDAFTQWLIGQPEYYDVCVTTNMFGDIVTDLASTLQGGMGMAVGANTGKDHAMFEPIHGSAPKHAGKDKVNPIAMILSVKEGLEWLGGQKSDPRLTKAAAAVEAAVVEVLEAGKPLTYDLVGNEAAAKCSEVGSAIAEAAGRRVG</sequence>
<comment type="cofactor">
    <cofactor evidence="2">
        <name>Mg(2+)</name>
        <dbReference type="ChEBI" id="CHEBI:18420"/>
    </cofactor>
</comment>
<evidence type="ECO:0000256" key="3">
    <source>
        <dbReference type="ARBA" id="ARBA00022723"/>
    </source>
</evidence>
<keyword evidence="6" id="KW-0464">Manganese</keyword>
<dbReference type="SUPFAM" id="SSF53659">
    <property type="entry name" value="Isocitrate/Isopropylmalate dehydrogenase-like"/>
    <property type="match status" value="1"/>
</dbReference>
<gene>
    <name evidence="8" type="ORF">DB30_04979</name>
</gene>
<feature type="domain" description="Isopropylmalate dehydrogenase-like" evidence="7">
    <location>
        <begin position="4"/>
        <end position="380"/>
    </location>
</feature>
<evidence type="ECO:0000313" key="9">
    <source>
        <dbReference type="Proteomes" id="UP000031599"/>
    </source>
</evidence>
<dbReference type="PANTHER" id="PTHR43275">
    <property type="entry name" value="D-MALATE DEHYDROGENASE [DECARBOXYLATING]"/>
    <property type="match status" value="1"/>
</dbReference>
<proteinExistence type="predicted"/>
<dbReference type="InterPro" id="IPR024084">
    <property type="entry name" value="IsoPropMal-DH-like_dom"/>
</dbReference>
<keyword evidence="4" id="KW-0560">Oxidoreductase</keyword>
<protein>
    <submittedName>
        <fullName evidence="8">3-isopropylmalate dehydrogenase</fullName>
    </submittedName>
</protein>
<dbReference type="EMBL" id="JMCC02000043">
    <property type="protein sequence ID" value="KIG16107.1"/>
    <property type="molecule type" value="Genomic_DNA"/>
</dbReference>
<dbReference type="InterPro" id="IPR050501">
    <property type="entry name" value="ICDH/IPMDH"/>
</dbReference>
<dbReference type="SMART" id="SM01329">
    <property type="entry name" value="Iso_dh"/>
    <property type="match status" value="1"/>
</dbReference>
<organism evidence="8 9">
    <name type="scientific">Enhygromyxa salina</name>
    <dbReference type="NCBI Taxonomy" id="215803"/>
    <lineage>
        <taxon>Bacteria</taxon>
        <taxon>Pseudomonadati</taxon>
        <taxon>Myxococcota</taxon>
        <taxon>Polyangia</taxon>
        <taxon>Nannocystales</taxon>
        <taxon>Nannocystaceae</taxon>
        <taxon>Enhygromyxa</taxon>
    </lineage>
</organism>
<evidence type="ECO:0000256" key="1">
    <source>
        <dbReference type="ARBA" id="ARBA00001936"/>
    </source>
</evidence>
<reference evidence="8 9" key="1">
    <citation type="submission" date="2014-12" db="EMBL/GenBank/DDBJ databases">
        <title>Genome assembly of Enhygromyxa salina DSM 15201.</title>
        <authorList>
            <person name="Sharma G."/>
            <person name="Subramanian S."/>
        </authorList>
    </citation>
    <scope>NUCLEOTIDE SEQUENCE [LARGE SCALE GENOMIC DNA]</scope>
    <source>
        <strain evidence="8 9">DSM 15201</strain>
    </source>
</reference>
<accession>A0A0C2D7X6</accession>
<evidence type="ECO:0000259" key="7">
    <source>
        <dbReference type="SMART" id="SM01329"/>
    </source>
</evidence>
<keyword evidence="3" id="KW-0479">Metal-binding</keyword>
<comment type="cofactor">
    <cofactor evidence="1">
        <name>Mn(2+)</name>
        <dbReference type="ChEBI" id="CHEBI:29035"/>
    </cofactor>
</comment>
<dbReference type="PANTHER" id="PTHR43275:SF1">
    <property type="entry name" value="D-MALATE DEHYDROGENASE [DECARBOXYLATING]"/>
    <property type="match status" value="1"/>
</dbReference>
<dbReference type="InterPro" id="IPR019818">
    <property type="entry name" value="IsoCit/isopropylmalate_DH_CS"/>
</dbReference>
<dbReference type="Pfam" id="PF00180">
    <property type="entry name" value="Iso_dh"/>
    <property type="match status" value="1"/>
</dbReference>
<dbReference type="PROSITE" id="PS00470">
    <property type="entry name" value="IDH_IMDH"/>
    <property type="match status" value="1"/>
</dbReference>
<dbReference type="Gene3D" id="3.40.718.10">
    <property type="entry name" value="Isopropylmalate Dehydrogenase"/>
    <property type="match status" value="1"/>
</dbReference>
<dbReference type="GO" id="GO:0051287">
    <property type="term" value="F:NAD binding"/>
    <property type="evidence" value="ECO:0007669"/>
    <property type="project" value="InterPro"/>
</dbReference>
<name>A0A0C2D7X6_9BACT</name>
<evidence type="ECO:0000256" key="2">
    <source>
        <dbReference type="ARBA" id="ARBA00001946"/>
    </source>
</evidence>
<evidence type="ECO:0000256" key="6">
    <source>
        <dbReference type="ARBA" id="ARBA00023211"/>
    </source>
</evidence>
<evidence type="ECO:0000256" key="4">
    <source>
        <dbReference type="ARBA" id="ARBA00023002"/>
    </source>
</evidence>
<dbReference type="AlphaFoldDB" id="A0A0C2D7X6"/>
<comment type="caution">
    <text evidence="8">The sequence shown here is derived from an EMBL/GenBank/DDBJ whole genome shotgun (WGS) entry which is preliminary data.</text>
</comment>
<dbReference type="RefSeq" id="WP_146659376.1">
    <property type="nucleotide sequence ID" value="NZ_JMCC02000043.1"/>
</dbReference>
<evidence type="ECO:0000313" key="8">
    <source>
        <dbReference type="EMBL" id="KIG16107.1"/>
    </source>
</evidence>
<dbReference type="GO" id="GO:0000287">
    <property type="term" value="F:magnesium ion binding"/>
    <property type="evidence" value="ECO:0007669"/>
    <property type="project" value="InterPro"/>
</dbReference>